<keyword evidence="3" id="KW-1185">Reference proteome</keyword>
<dbReference type="InterPro" id="IPR050177">
    <property type="entry name" value="Lipid_A_modif_metabolic_enz"/>
</dbReference>
<dbReference type="InterPro" id="IPR036291">
    <property type="entry name" value="NAD(P)-bd_dom_sf"/>
</dbReference>
<dbReference type="PANTHER" id="PTHR43245">
    <property type="entry name" value="BIFUNCTIONAL POLYMYXIN RESISTANCE PROTEIN ARNA"/>
    <property type="match status" value="1"/>
</dbReference>
<dbReference type="PANTHER" id="PTHR43245:SF58">
    <property type="entry name" value="BLL5923 PROTEIN"/>
    <property type="match status" value="1"/>
</dbReference>
<evidence type="ECO:0000313" key="2">
    <source>
        <dbReference type="EMBL" id="MBN7798941.1"/>
    </source>
</evidence>
<evidence type="ECO:0000313" key="3">
    <source>
        <dbReference type="Proteomes" id="UP000664303"/>
    </source>
</evidence>
<comment type="caution">
    <text evidence="2">The sequence shown here is derived from an EMBL/GenBank/DDBJ whole genome shotgun (WGS) entry which is preliminary data.</text>
</comment>
<feature type="domain" description="NAD-dependent epimerase/dehydratase" evidence="1">
    <location>
        <begin position="4"/>
        <end position="168"/>
    </location>
</feature>
<proteinExistence type="predicted"/>
<organism evidence="2 3">
    <name type="scientific">Parahaliea mediterranea</name>
    <dbReference type="NCBI Taxonomy" id="651086"/>
    <lineage>
        <taxon>Bacteria</taxon>
        <taxon>Pseudomonadati</taxon>
        <taxon>Pseudomonadota</taxon>
        <taxon>Gammaproteobacteria</taxon>
        <taxon>Cellvibrionales</taxon>
        <taxon>Halieaceae</taxon>
        <taxon>Parahaliea</taxon>
    </lineage>
</organism>
<protein>
    <submittedName>
        <fullName evidence="2">NAD-dependent epimerase/dehydratase family protein</fullName>
    </submittedName>
</protein>
<sequence>MKCLVTGATGFIGGALCAHLREAAIELVPVSRSGASLADGSPTLAADLFAAQELLRGVDSVCHLAGIAHQRAASADYQRLNVDATLALARAAIEAGVRRFVFVSSVKAMGPAGGDSPRNESMVSAAGDAYGRSKWEAERGLLALCEASAMDLYILRPCLVYGPSPRGNLRLLARGARWGMPRPPAGGARSMVGLDDLTALLCQLLRGGPAGAHTWIVSDGQRYSARYLYDTLRGAMGRNPGPEWLPPLAWRAAATLLDRLLGQEAGATYDKLFGTELYDHGALSRDLGWRPRQTVADLAARMVASP</sequence>
<name>A0A939DJH7_9GAMM</name>
<dbReference type="SUPFAM" id="SSF51735">
    <property type="entry name" value="NAD(P)-binding Rossmann-fold domains"/>
    <property type="match status" value="1"/>
</dbReference>
<gene>
    <name evidence="2" type="ORF">JYP50_20250</name>
</gene>
<dbReference type="EMBL" id="JAFKCZ010000020">
    <property type="protein sequence ID" value="MBN7798941.1"/>
    <property type="molecule type" value="Genomic_DNA"/>
</dbReference>
<dbReference type="InterPro" id="IPR001509">
    <property type="entry name" value="Epimerase_deHydtase"/>
</dbReference>
<dbReference type="Gene3D" id="3.40.50.720">
    <property type="entry name" value="NAD(P)-binding Rossmann-like Domain"/>
    <property type="match status" value="1"/>
</dbReference>
<dbReference type="Proteomes" id="UP000664303">
    <property type="component" value="Unassembled WGS sequence"/>
</dbReference>
<evidence type="ECO:0000259" key="1">
    <source>
        <dbReference type="Pfam" id="PF01370"/>
    </source>
</evidence>
<reference evidence="2" key="1">
    <citation type="submission" date="2021-02" db="EMBL/GenBank/DDBJ databases">
        <title>PHA producing bacteria isolated from coastal sediment in Guangdong, Shenzhen.</title>
        <authorList>
            <person name="Zheng W."/>
            <person name="Yu S."/>
            <person name="Huang Y."/>
        </authorList>
    </citation>
    <scope>NUCLEOTIDE SEQUENCE</scope>
    <source>
        <strain evidence="2">TN14-10</strain>
    </source>
</reference>
<dbReference type="AlphaFoldDB" id="A0A939DJH7"/>
<accession>A0A939DJH7</accession>
<dbReference type="RefSeq" id="WP_206562383.1">
    <property type="nucleotide sequence ID" value="NZ_JAFKCZ010000020.1"/>
</dbReference>
<dbReference type="Pfam" id="PF01370">
    <property type="entry name" value="Epimerase"/>
    <property type="match status" value="1"/>
</dbReference>